<organism evidence="2 3">
    <name type="scientific">Marasmiellus scandens</name>
    <dbReference type="NCBI Taxonomy" id="2682957"/>
    <lineage>
        <taxon>Eukaryota</taxon>
        <taxon>Fungi</taxon>
        <taxon>Dikarya</taxon>
        <taxon>Basidiomycota</taxon>
        <taxon>Agaricomycotina</taxon>
        <taxon>Agaricomycetes</taxon>
        <taxon>Agaricomycetidae</taxon>
        <taxon>Agaricales</taxon>
        <taxon>Marasmiineae</taxon>
        <taxon>Omphalotaceae</taxon>
        <taxon>Marasmiellus</taxon>
    </lineage>
</organism>
<keyword evidence="3" id="KW-1185">Reference proteome</keyword>
<feature type="compositionally biased region" description="Pro residues" evidence="1">
    <location>
        <begin position="34"/>
        <end position="50"/>
    </location>
</feature>
<evidence type="ECO:0000256" key="1">
    <source>
        <dbReference type="SAM" id="MobiDB-lite"/>
    </source>
</evidence>
<evidence type="ECO:0000313" key="3">
    <source>
        <dbReference type="Proteomes" id="UP001498398"/>
    </source>
</evidence>
<gene>
    <name evidence="2" type="ORF">VKT23_016604</name>
</gene>
<name>A0ABR1IYT0_9AGAR</name>
<sequence>MEKVVFDPDMLDGKIMQLNTAIMAKCPGIGNGPAPSPPPAPSPLPAPSSPPATALPAQPTMTSIKGKEKELSIVPETPTILMSPASAATAHDTPLPPIFLPALVSGSSKRPIDAVSHSRHSVDDNQKLKWIKDMEGYLRDPKIVGDDWKDAVDALVSLESAYGFKSVLKSLSTTKRPAAIQHWVSRGRSEHVPKILLGMVPSEFQQQLVAWWNELQPGESLKTVVKSCRR</sequence>
<dbReference type="EMBL" id="JBANRG010000063">
    <property type="protein sequence ID" value="KAK7441357.1"/>
    <property type="molecule type" value="Genomic_DNA"/>
</dbReference>
<reference evidence="2 3" key="1">
    <citation type="submission" date="2024-01" db="EMBL/GenBank/DDBJ databases">
        <title>A draft genome for the cacao thread blight pathogen Marasmiellus scandens.</title>
        <authorList>
            <person name="Baruah I.K."/>
            <person name="Leung J."/>
            <person name="Bukari Y."/>
            <person name="Amoako-Attah I."/>
            <person name="Meinhardt L.W."/>
            <person name="Bailey B.A."/>
            <person name="Cohen S.P."/>
        </authorList>
    </citation>
    <scope>NUCLEOTIDE SEQUENCE [LARGE SCALE GENOMIC DNA]</scope>
    <source>
        <strain evidence="2 3">GH-19</strain>
    </source>
</reference>
<dbReference type="Proteomes" id="UP001498398">
    <property type="component" value="Unassembled WGS sequence"/>
</dbReference>
<protein>
    <submittedName>
        <fullName evidence="2">Uncharacterized protein</fullName>
    </submittedName>
</protein>
<evidence type="ECO:0000313" key="2">
    <source>
        <dbReference type="EMBL" id="KAK7441357.1"/>
    </source>
</evidence>
<proteinExistence type="predicted"/>
<comment type="caution">
    <text evidence="2">The sequence shown here is derived from an EMBL/GenBank/DDBJ whole genome shotgun (WGS) entry which is preliminary data.</text>
</comment>
<feature type="region of interest" description="Disordered" evidence="1">
    <location>
        <begin position="29"/>
        <end position="58"/>
    </location>
</feature>
<accession>A0ABR1IYT0</accession>